<proteinExistence type="predicted"/>
<evidence type="ECO:0000313" key="1">
    <source>
        <dbReference type="EMBL" id="KGE50334.1"/>
    </source>
</evidence>
<gene>
    <name evidence="1" type="ORF">GW15_0221445</name>
</gene>
<name>A0A098PTE1_9XANT</name>
<dbReference type="HOGENOM" id="CLU_847165_0_0_6"/>
<reference evidence="1 2" key="1">
    <citation type="submission" date="2014-09" db="EMBL/GenBank/DDBJ databases">
        <title>A draft genome sequence for Xanthomonas axonopodis pv. vasculorum NCPPB 900.</title>
        <authorList>
            <person name="Harrison J."/>
            <person name="Studholme D.J."/>
        </authorList>
    </citation>
    <scope>NUCLEOTIDE SEQUENCE [LARGE SCALE GENOMIC DNA]</scope>
    <source>
        <strain evidence="1 2">NCPPB 900</strain>
    </source>
</reference>
<dbReference type="EMBL" id="JPHD02000143">
    <property type="protein sequence ID" value="KGE50334.1"/>
    <property type="molecule type" value="Genomic_DNA"/>
</dbReference>
<sequence length="328" mass="35767">MANWVDLAEHDLVLLWRPKPGCPHARQMVLQTVTSGGCIPPDVVELGFLPEGAQYVRDSTVLLPDEFLHIFPRARMVDVPRDFFQHKPGSNIVHLSGRPAPELAVRVFSPHTAVDVGLMRWALTPLPRFIHEARTLIEDGASVVSFGGMERLTRKRGTSASLKSLMHALAVRAARDAGAQLPFQVMVDYPDYVYFGGARRTHAAYRANSLVARLAVAERLNRGACATVVSTHTGVPDLVLRIEQTDRHAELVVAQTSVGAVGIAGVATGFEITRGRLHLAWTSQAEQRGFDPLLASLFLSSLLSGGYEAVNVRWDRPVSGAERSTEAA</sequence>
<dbReference type="AlphaFoldDB" id="A0A098PTE1"/>
<dbReference type="STRING" id="325777.GW15_0221445"/>
<evidence type="ECO:0000313" key="2">
    <source>
        <dbReference type="Proteomes" id="UP000028012"/>
    </source>
</evidence>
<dbReference type="RefSeq" id="WP_042825165.1">
    <property type="nucleotide sequence ID" value="NZ_KN173626.1"/>
</dbReference>
<organism evidence="1 2">
    <name type="scientific">Xanthomonas axonopodis pv. vasculorum</name>
    <dbReference type="NCBI Taxonomy" id="325777"/>
    <lineage>
        <taxon>Bacteria</taxon>
        <taxon>Pseudomonadati</taxon>
        <taxon>Pseudomonadota</taxon>
        <taxon>Gammaproteobacteria</taxon>
        <taxon>Lysobacterales</taxon>
        <taxon>Lysobacteraceae</taxon>
        <taxon>Xanthomonas</taxon>
    </lineage>
</organism>
<dbReference type="Proteomes" id="UP000028012">
    <property type="component" value="Unassembled WGS sequence"/>
</dbReference>
<comment type="caution">
    <text evidence="1">The sequence shown here is derived from an EMBL/GenBank/DDBJ whole genome shotgun (WGS) entry which is preliminary data.</text>
</comment>
<protein>
    <submittedName>
        <fullName evidence="1">Uncharacterized protein</fullName>
    </submittedName>
</protein>
<accession>A0A098PTE1</accession>